<feature type="region of interest" description="Disordered" evidence="7">
    <location>
        <begin position="512"/>
        <end position="621"/>
    </location>
</feature>
<evidence type="ECO:0000256" key="7">
    <source>
        <dbReference type="SAM" id="MobiDB-lite"/>
    </source>
</evidence>
<keyword evidence="5" id="KW-0805">Transcription regulation</keyword>
<sequence length="1499" mass="162890">MRKSHNQRGERQIKPRESFSTDKHNTAVEAISGVDRNLCPPQVHPKSREESIPVEKHSTERLVSQKIDPNGTKAVSTCSNTNTSASKSPGSHASQRKSSHAMLFSPFASSESSESESHTPSEEQNMEDHCAEDDSNRVDHPLEDESSPEKNHEEDSDGSTKRRYPRRSARARSNMFFGLTPFYGVRSYGEEDIPFFSSGDIPIRKRSGGSKRSAEGQVDGADDISMSSSADSGEDEECFGSNKDSYYYNFTRTIINPSSSFSSIEGIEQCLGRRSQIHRFMMDGARESDDENDEITAATKSLECQQIGQLDGVDDDSESDVSVNTSSTTTATTSSTQKNSVKKRGRESRAEKLNTGSVKESENATGDSSTQSRDSRKNQKDNCLQLGSVKSQGQDPLENQLSLSADLLKSDSDNNNSDDCNILPSDIMEFVLNTPSMQTLGQQPETNSTEPFSLDESYGVDVNQRKTILFEDFTQPLASTEPVESGVRTSIPVEEPYGLPLELPSDLSVLTTRSPAVNTPNHRSLISESSERSMLALDTEESGVDKDGDKQKAGNAVSSESIREDVGDSQATEGDLTPERFITTNIDGDHISSHGINQTTEAGTSDLNRTSGSPPTVVSQGQKFNPSATISTGHSQIVSPAVQSTHSALKAGPEKLIVLNQHLRPLYVLQTLPNGVPQKIQIAPSVSATGVMNSSTPVLTGLSAGMSPSQSIFPAVTKGLVPVPHHPQIHAFTSTTQTGFQSIIPSTTSGLFIGVSSHDPQIIASEAGHRHDLAPSVAMVSSASSISPTPTVLATVHGKKRPISRLQPRKSKKLARSRSQPTLAPSEVGPNMTLINLSSSQIATGIPAQTGLVDLGTLTAAASTSHRKMPNIIKRSKSGVVYFEPALLPQPMPISTAAQAGIIGHDSSTHLLPCTVAGLNPNQSLLNMVSIPPTASGNILGANSVSLNTPGLISSDITGPISNLVFKASPHNLSLSEQQMVLQSGTPMVSQIPSQTSIASSICLVPPNQISKPPNQLQDKECNLQNHVTKLLADKTNDPSLNASGQVTLVPSQTLHELNMAHVPAQSSQSSPISQTTSDQQPLNSAQASPVIEKVKQKAKRTLPSVAITAGKKHKGRQLEALEESTVVTNSKSSLLSNSRKCEPSSLNQKAVESPDKNLRTAGVSGQNANQAPNDLLVATPDQKDTGQNSISDYKPKKGLLFEICSDDGFKVCCESIEEAWKSLTDKVQEARSNAKLKELSFDGVNGLRMLGVVHDAVVFLLEQLYGARYCRNYKFRFHKPEDVDEPPLNPHGSARAEVHHRRSVLDMFNFLASKYRQPPEYNHQEEDEEEQLKSARRSTSTDMPLAVRFRHLKKTSRDSVGVYRSAIHGRGLFCKRNIDAGEMVIEYSGNVIRSVLTDKREKYYDAKGIGCYMFRIDDYEVVDATMHGNSARFINHSCEPNCYSRVVNIDGQKHIVIFALRKIYRGEELTYDYKFPIEEPGNKLPCNCGAKKCRKFLN</sequence>
<evidence type="ECO:0000256" key="3">
    <source>
        <dbReference type="ARBA" id="ARBA00022691"/>
    </source>
</evidence>
<proteinExistence type="predicted"/>
<feature type="compositionally biased region" description="Polar residues" evidence="7">
    <location>
        <begin position="1164"/>
        <end position="1173"/>
    </location>
</feature>
<dbReference type="FunFam" id="3.30.160.360:FF:000002">
    <property type="entry name" value="Histone-lysine N-methyltransferase"/>
    <property type="match status" value="1"/>
</dbReference>
<dbReference type="FunFam" id="2.170.270.10:FF:000149">
    <property type="entry name" value="Myeloid/lymphoid or mixed-lineage leukemia"/>
    <property type="match status" value="1"/>
</dbReference>
<feature type="compositionally biased region" description="Low complexity" evidence="7">
    <location>
        <begin position="1128"/>
        <end position="1139"/>
    </location>
</feature>
<dbReference type="CDD" id="cd19170">
    <property type="entry name" value="SET_KMT2A_2B"/>
    <property type="match status" value="1"/>
</dbReference>
<evidence type="ECO:0000313" key="10">
    <source>
        <dbReference type="EMBL" id="TTO95319.1"/>
    </source>
</evidence>
<evidence type="ECO:0000259" key="8">
    <source>
        <dbReference type="PROSITE" id="PS50280"/>
    </source>
</evidence>
<dbReference type="Proteomes" id="UP000319801">
    <property type="component" value="Unassembled WGS sequence"/>
</dbReference>
<feature type="compositionally biased region" description="Basic and acidic residues" evidence="7">
    <location>
        <begin position="543"/>
        <end position="552"/>
    </location>
</feature>
<name>A0A556VU54_BAGYA</name>
<feature type="compositionally biased region" description="Basic residues" evidence="7">
    <location>
        <begin position="797"/>
        <end position="816"/>
    </location>
</feature>
<evidence type="ECO:0000256" key="6">
    <source>
        <dbReference type="ARBA" id="ARBA00023163"/>
    </source>
</evidence>
<dbReference type="PROSITE" id="PS50280">
    <property type="entry name" value="SET"/>
    <property type="match status" value="1"/>
</dbReference>
<dbReference type="Gene3D" id="2.170.270.10">
    <property type="entry name" value="SET domain"/>
    <property type="match status" value="1"/>
</dbReference>
<dbReference type="Gene3D" id="3.30.160.360">
    <property type="match status" value="1"/>
</dbReference>
<feature type="region of interest" description="Disordered" evidence="7">
    <location>
        <begin position="797"/>
        <end position="830"/>
    </location>
</feature>
<comment type="caution">
    <text evidence="10">The sequence shown here is derived from an EMBL/GenBank/DDBJ whole genome shotgun (WGS) entry which is preliminary data.</text>
</comment>
<dbReference type="SMART" id="SM00542">
    <property type="entry name" value="FYRC"/>
    <property type="match status" value="1"/>
</dbReference>
<dbReference type="InterPro" id="IPR046341">
    <property type="entry name" value="SET_dom_sf"/>
</dbReference>
<keyword evidence="11" id="KW-1185">Reference proteome</keyword>
<dbReference type="InterPro" id="IPR047219">
    <property type="entry name" value="KMT2A_2B_SET"/>
</dbReference>
<dbReference type="PANTHER" id="PTHR45838">
    <property type="entry name" value="HISTONE-LYSINE-N-METHYLTRANSFERASE 2 KMT2 FAMILY MEMBER"/>
    <property type="match status" value="1"/>
</dbReference>
<feature type="region of interest" description="Disordered" evidence="7">
    <location>
        <begin position="1063"/>
        <end position="1098"/>
    </location>
</feature>
<feature type="domain" description="Post-SET" evidence="9">
    <location>
        <begin position="1483"/>
        <end position="1499"/>
    </location>
</feature>
<dbReference type="GO" id="GO:0045893">
    <property type="term" value="P:positive regulation of DNA-templated transcription"/>
    <property type="evidence" value="ECO:0007669"/>
    <property type="project" value="TreeGrafter"/>
</dbReference>
<evidence type="ECO:0000256" key="4">
    <source>
        <dbReference type="ARBA" id="ARBA00022853"/>
    </source>
</evidence>
<dbReference type="PROSITE" id="PS50868">
    <property type="entry name" value="POST_SET"/>
    <property type="match status" value="1"/>
</dbReference>
<organism evidence="10 11">
    <name type="scientific">Bagarius yarrelli</name>
    <name type="common">Goonch</name>
    <name type="synonym">Bagrus yarrelli</name>
    <dbReference type="NCBI Taxonomy" id="175774"/>
    <lineage>
        <taxon>Eukaryota</taxon>
        <taxon>Metazoa</taxon>
        <taxon>Chordata</taxon>
        <taxon>Craniata</taxon>
        <taxon>Vertebrata</taxon>
        <taxon>Euteleostomi</taxon>
        <taxon>Actinopterygii</taxon>
        <taxon>Neopterygii</taxon>
        <taxon>Teleostei</taxon>
        <taxon>Ostariophysi</taxon>
        <taxon>Siluriformes</taxon>
        <taxon>Sisoridae</taxon>
        <taxon>Sisorinae</taxon>
        <taxon>Bagarius</taxon>
    </lineage>
</organism>
<feature type="compositionally biased region" description="Low complexity" evidence="7">
    <location>
        <begin position="320"/>
        <end position="336"/>
    </location>
</feature>
<evidence type="ECO:0000313" key="11">
    <source>
        <dbReference type="Proteomes" id="UP000319801"/>
    </source>
</evidence>
<dbReference type="PANTHER" id="PTHR45838:SF2">
    <property type="entry name" value="HISTONE-LYSINE N-METHYLTRANSFERASE 2A"/>
    <property type="match status" value="1"/>
</dbReference>
<keyword evidence="2 10" id="KW-0808">Transferase</keyword>
<feature type="compositionally biased region" description="Low complexity" evidence="7">
    <location>
        <begin position="1066"/>
        <end position="1082"/>
    </location>
</feature>
<dbReference type="GO" id="GO:0035097">
    <property type="term" value="C:histone methyltransferase complex"/>
    <property type="evidence" value="ECO:0007669"/>
    <property type="project" value="TreeGrafter"/>
</dbReference>
<dbReference type="InterPro" id="IPR003616">
    <property type="entry name" value="Post-SET_dom"/>
</dbReference>
<feature type="compositionally biased region" description="Polar residues" evidence="7">
    <location>
        <begin position="73"/>
        <end position="93"/>
    </location>
</feature>
<dbReference type="GO" id="GO:0042800">
    <property type="term" value="F:histone H3K4 methyltransferase activity"/>
    <property type="evidence" value="ECO:0007669"/>
    <property type="project" value="TreeGrafter"/>
</dbReference>
<dbReference type="PROSITE" id="PS51543">
    <property type="entry name" value="FYRC"/>
    <property type="match status" value="1"/>
</dbReference>
<feature type="domain" description="SET" evidence="8">
    <location>
        <begin position="1359"/>
        <end position="1475"/>
    </location>
</feature>
<feature type="region of interest" description="Disordered" evidence="7">
    <location>
        <begin position="1128"/>
        <end position="1174"/>
    </location>
</feature>
<dbReference type="OrthoDB" id="308383at2759"/>
<dbReference type="InterPro" id="IPR003889">
    <property type="entry name" value="FYrich_C"/>
</dbReference>
<dbReference type="SMART" id="SM00508">
    <property type="entry name" value="PostSET"/>
    <property type="match status" value="1"/>
</dbReference>
<feature type="compositionally biased region" description="Polar residues" evidence="7">
    <location>
        <begin position="512"/>
        <end position="528"/>
    </location>
</feature>
<dbReference type="Pfam" id="PF05965">
    <property type="entry name" value="FYRC"/>
    <property type="match status" value="1"/>
</dbReference>
<evidence type="ECO:0000256" key="2">
    <source>
        <dbReference type="ARBA" id="ARBA00022679"/>
    </source>
</evidence>
<gene>
    <name evidence="10" type="ORF">Baya_16045</name>
</gene>
<feature type="compositionally biased region" description="Basic and acidic residues" evidence="7">
    <location>
        <begin position="7"/>
        <end position="26"/>
    </location>
</feature>
<feature type="region of interest" description="Disordered" evidence="7">
    <location>
        <begin position="194"/>
        <end position="238"/>
    </location>
</feature>
<accession>A0A556VU54</accession>
<feature type="compositionally biased region" description="Polar residues" evidence="7">
    <location>
        <begin position="354"/>
        <end position="372"/>
    </location>
</feature>
<keyword evidence="4" id="KW-0156">Chromatin regulator</keyword>
<evidence type="ECO:0000259" key="9">
    <source>
        <dbReference type="PROSITE" id="PS50868"/>
    </source>
</evidence>
<feature type="region of interest" description="Disordered" evidence="7">
    <location>
        <begin position="309"/>
        <end position="381"/>
    </location>
</feature>
<feature type="compositionally biased region" description="Basic and acidic residues" evidence="7">
    <location>
        <begin position="115"/>
        <end position="153"/>
    </location>
</feature>
<dbReference type="EMBL" id="VCAZ01000256">
    <property type="protein sequence ID" value="TTO95319.1"/>
    <property type="molecule type" value="Genomic_DNA"/>
</dbReference>
<evidence type="ECO:0000256" key="1">
    <source>
        <dbReference type="ARBA" id="ARBA00022603"/>
    </source>
</evidence>
<feature type="compositionally biased region" description="Basic and acidic residues" evidence="7">
    <location>
        <begin position="46"/>
        <end position="60"/>
    </location>
</feature>
<feature type="region of interest" description="Disordered" evidence="7">
    <location>
        <begin position="1"/>
        <end position="168"/>
    </location>
</feature>
<dbReference type="InterPro" id="IPR001214">
    <property type="entry name" value="SET_dom"/>
</dbReference>
<dbReference type="GO" id="GO:0032259">
    <property type="term" value="P:methylation"/>
    <property type="evidence" value="ECO:0007669"/>
    <property type="project" value="UniProtKB-KW"/>
</dbReference>
<keyword evidence="1 10" id="KW-0489">Methyltransferase</keyword>
<evidence type="ECO:0000256" key="5">
    <source>
        <dbReference type="ARBA" id="ARBA00023015"/>
    </source>
</evidence>
<protein>
    <submittedName>
        <fullName evidence="10">Histone-lysine N-methyltransferase 2A</fullName>
    </submittedName>
</protein>
<keyword evidence="6" id="KW-0804">Transcription</keyword>
<feature type="compositionally biased region" description="Polar residues" evidence="7">
    <location>
        <begin position="594"/>
        <end position="621"/>
    </location>
</feature>
<reference evidence="10 11" key="1">
    <citation type="journal article" date="2019" name="Genome Biol. Evol.">
        <title>Whole-Genome Sequencing of the Giant Devil Catfish, Bagarius yarrelli.</title>
        <authorList>
            <person name="Jiang W."/>
            <person name="Lv Y."/>
            <person name="Cheng L."/>
            <person name="Yang K."/>
            <person name="Chao B."/>
            <person name="Wang X."/>
            <person name="Li Y."/>
            <person name="Pan X."/>
            <person name="You X."/>
            <person name="Zhang Y."/>
            <person name="Yang J."/>
            <person name="Li J."/>
            <person name="Zhang X."/>
            <person name="Liu S."/>
            <person name="Sun C."/>
            <person name="Yang J."/>
            <person name="Shi Q."/>
        </authorList>
    </citation>
    <scope>NUCLEOTIDE SEQUENCE [LARGE SCALE GENOMIC DNA]</scope>
    <source>
        <strain evidence="10">JWS20170419001</strain>
        <tissue evidence="10">Muscle</tissue>
    </source>
</reference>
<keyword evidence="3" id="KW-0949">S-adenosyl-L-methionine</keyword>
<dbReference type="SUPFAM" id="SSF82199">
    <property type="entry name" value="SET domain"/>
    <property type="match status" value="1"/>
</dbReference>
<feature type="region of interest" description="Disordered" evidence="7">
    <location>
        <begin position="1320"/>
        <end position="1342"/>
    </location>
</feature>
<dbReference type="Pfam" id="PF00856">
    <property type="entry name" value="SET"/>
    <property type="match status" value="1"/>
</dbReference>
<dbReference type="SMART" id="SM00317">
    <property type="entry name" value="SET"/>
    <property type="match status" value="1"/>
</dbReference>